<dbReference type="RefSeq" id="WP_111983091.1">
    <property type="nucleotide sequence ID" value="NZ_NFZS01000001.1"/>
</dbReference>
<evidence type="ECO:0000313" key="1">
    <source>
        <dbReference type="EMBL" id="RAO78422.1"/>
    </source>
</evidence>
<keyword evidence="2" id="KW-1185">Reference proteome</keyword>
<dbReference type="EMBL" id="NFZS01000001">
    <property type="protein sequence ID" value="RAO78422.1"/>
    <property type="molecule type" value="Genomic_DNA"/>
</dbReference>
<name>A0A328PDN1_9GAMM</name>
<dbReference type="OrthoDB" id="262740at2"/>
<sequence length="385" mass="41082">MAIFGQRGLGGVHLTLMVGPVVPIPVPQIVLDALTQVEVVQPDEAAGAFTLQFTLSVQSPLHTLFLLSGGGVVPLLRVILIATINGMPQVLIDGVVNRTTVAPGSDQRHTSLHVMGDDLTAVMQKLEFSGLPGTPYPAMPAEAIVALLLAKYAFLGVVPLIIPSIAIDVPIPTDRIPTQQGSDLEYIRMLAERVGYVFYIEPGPAPGMSTAYWGPKIKVGVPQPALNADMDAGSNVESLNFSYNGDARSLPLVYIQNQQTKVPLPLPIPDIGPLNPPLGLIDPPPQRLRPLPETAKYSPTRAMLLGMAEAAKSADTVTGQGSLDVTRYGQILKSRQLVGVRGVGPAFDGLHYVTEVRHSIKRGEYKQSFSLSRKGLISTLPLVPP</sequence>
<evidence type="ECO:0000313" key="2">
    <source>
        <dbReference type="Proteomes" id="UP000248926"/>
    </source>
</evidence>
<gene>
    <name evidence="1" type="ORF">CA260_09855</name>
</gene>
<comment type="caution">
    <text evidence="1">The sequence shown here is derived from an EMBL/GenBank/DDBJ whole genome shotgun (WGS) entry which is preliminary data.</text>
</comment>
<evidence type="ECO:0008006" key="3">
    <source>
        <dbReference type="Google" id="ProtNLM"/>
    </source>
</evidence>
<organism evidence="1 2">
    <name type="scientific">Dyella jiangningensis</name>
    <dbReference type="NCBI Taxonomy" id="1379159"/>
    <lineage>
        <taxon>Bacteria</taxon>
        <taxon>Pseudomonadati</taxon>
        <taxon>Pseudomonadota</taxon>
        <taxon>Gammaproteobacteria</taxon>
        <taxon>Lysobacterales</taxon>
        <taxon>Rhodanobacteraceae</taxon>
        <taxon>Dyella</taxon>
    </lineage>
</organism>
<dbReference type="AlphaFoldDB" id="A0A328PDN1"/>
<reference evidence="1 2" key="1">
    <citation type="journal article" date="2018" name="Genet. Mol. Biol.">
        <title>The genome sequence of Dyella jiangningensis FCAV SCS01 from a lignocellulose-decomposing microbial consortium metagenome reveals potential for biotechnological applications.</title>
        <authorList>
            <person name="Desiderato J.G."/>
            <person name="Alvarenga D.O."/>
            <person name="Constancio M.T.L."/>
            <person name="Alves L.M.C."/>
            <person name="Varani A.M."/>
        </authorList>
    </citation>
    <scope>NUCLEOTIDE SEQUENCE [LARGE SCALE GENOMIC DNA]</scope>
    <source>
        <strain evidence="1 2">FCAV SCS01</strain>
    </source>
</reference>
<proteinExistence type="predicted"/>
<accession>A0A328PDN1</accession>
<dbReference type="Proteomes" id="UP000248926">
    <property type="component" value="Unassembled WGS sequence"/>
</dbReference>
<protein>
    <recommendedName>
        <fullName evidence="3">Phage protein D</fullName>
    </recommendedName>
</protein>